<sequence>MALSFTGPFPAGYGIFTSGFHQPPIPKIATELRGHFMQHKWNNEVSNIAAGYWYNSAQYGKVRIDETYDGAFGSSLFDYSNTSADGAVMNHQIIVQPSVGSTPNCFDEYVQSPAFPLITTDLLQTVNATFGGVVQEPFLGPTQTWNFAFDGSIHVIAYLNTDDVLLGYDFWGEDKRTKVVTRFFAQQVGPIAKEIFDDFPCPKGLQSQKIT</sequence>
<reference evidence="1" key="1">
    <citation type="submission" date="2022-10" db="EMBL/GenBank/DDBJ databases">
        <title>Culturing micro-colonial fungi from biological soil crusts in the Mojave desert and describing Neophaeococcomyces mojavensis, and introducing the new genera and species Taxawa tesnikishii.</title>
        <authorList>
            <person name="Kurbessoian T."/>
            <person name="Stajich J.E."/>
        </authorList>
    </citation>
    <scope>NUCLEOTIDE SEQUENCE</scope>
    <source>
        <strain evidence="1">JES_112</strain>
    </source>
</reference>
<comment type="caution">
    <text evidence="1">The sequence shown here is derived from an EMBL/GenBank/DDBJ whole genome shotgun (WGS) entry which is preliminary data.</text>
</comment>
<dbReference type="EMBL" id="JAPDRQ010000051">
    <property type="protein sequence ID" value="KAJ9658449.1"/>
    <property type="molecule type" value="Genomic_DNA"/>
</dbReference>
<protein>
    <submittedName>
        <fullName evidence="1">Uncharacterized protein</fullName>
    </submittedName>
</protein>
<accession>A0ACC3AAP8</accession>
<gene>
    <name evidence="1" type="ORF">H2198_003733</name>
</gene>
<organism evidence="1 2">
    <name type="scientific">Neophaeococcomyces mojaviensis</name>
    <dbReference type="NCBI Taxonomy" id="3383035"/>
    <lineage>
        <taxon>Eukaryota</taxon>
        <taxon>Fungi</taxon>
        <taxon>Dikarya</taxon>
        <taxon>Ascomycota</taxon>
        <taxon>Pezizomycotina</taxon>
        <taxon>Eurotiomycetes</taxon>
        <taxon>Chaetothyriomycetidae</taxon>
        <taxon>Chaetothyriales</taxon>
        <taxon>Chaetothyriales incertae sedis</taxon>
        <taxon>Neophaeococcomyces</taxon>
    </lineage>
</organism>
<evidence type="ECO:0000313" key="2">
    <source>
        <dbReference type="Proteomes" id="UP001172386"/>
    </source>
</evidence>
<name>A0ACC3AAP8_9EURO</name>
<proteinExistence type="predicted"/>
<evidence type="ECO:0000313" key="1">
    <source>
        <dbReference type="EMBL" id="KAJ9658449.1"/>
    </source>
</evidence>
<keyword evidence="2" id="KW-1185">Reference proteome</keyword>
<dbReference type="Proteomes" id="UP001172386">
    <property type="component" value="Unassembled WGS sequence"/>
</dbReference>